<evidence type="ECO:0000259" key="6">
    <source>
        <dbReference type="PROSITE" id="PS50893"/>
    </source>
</evidence>
<sequence>MSDDLVRVVNVSRSFGQVRALDNVSFTVPPGQLIGILGPNGAGKSTLLSLITGIRTADSGTVELFSGDPRVPAQRTRLGCTPQQTGLPPNLRVDEVVTFVGRHYPNPVPGSELLERFGLASLARRKAGAMSGGQQRRLAVALAFVGRPDLVVLDEPTTGMDVEARHQLWDVLRTYRREGGSILLTSHYLEEIEALAERVVVLSGGRVLDDGGPDAIRGKVASRRVSFVAYQPPELPGVVSSRVEGERVDLLCSDSDRVVRELVGSGTAFSDLTVSDTSLEEAFMALTSPRHRLEGER</sequence>
<protein>
    <submittedName>
        <fullName evidence="7">ABC transporter ATP-binding protein</fullName>
    </submittedName>
</protein>
<dbReference type="PANTHER" id="PTHR42711:SF17">
    <property type="entry name" value="ABC TRANSPORTER ATP-BINDING PROTEIN"/>
    <property type="match status" value="1"/>
</dbReference>
<dbReference type="CDD" id="cd03230">
    <property type="entry name" value="ABC_DR_subfamily_A"/>
    <property type="match status" value="1"/>
</dbReference>
<dbReference type="SUPFAM" id="SSF52540">
    <property type="entry name" value="P-loop containing nucleoside triphosphate hydrolases"/>
    <property type="match status" value="1"/>
</dbReference>
<evidence type="ECO:0000256" key="1">
    <source>
        <dbReference type="ARBA" id="ARBA00004202"/>
    </source>
</evidence>
<dbReference type="PROSITE" id="PS00211">
    <property type="entry name" value="ABC_TRANSPORTER_1"/>
    <property type="match status" value="1"/>
</dbReference>
<name>A0ABN2SZT6_9ACTN</name>
<evidence type="ECO:0000256" key="3">
    <source>
        <dbReference type="ARBA" id="ARBA00022741"/>
    </source>
</evidence>
<comment type="subcellular location">
    <subcellularLocation>
        <location evidence="1">Cell membrane</location>
        <topology evidence="1">Peripheral membrane protein</topology>
    </subcellularLocation>
</comment>
<keyword evidence="4 7" id="KW-0067">ATP-binding</keyword>
<keyword evidence="8" id="KW-1185">Reference proteome</keyword>
<dbReference type="Proteomes" id="UP001501585">
    <property type="component" value="Unassembled WGS sequence"/>
</dbReference>
<keyword evidence="2" id="KW-0813">Transport</keyword>
<dbReference type="Gene3D" id="3.40.50.300">
    <property type="entry name" value="P-loop containing nucleotide triphosphate hydrolases"/>
    <property type="match status" value="1"/>
</dbReference>
<dbReference type="InterPro" id="IPR050763">
    <property type="entry name" value="ABC_transporter_ATP-binding"/>
</dbReference>
<dbReference type="InterPro" id="IPR003593">
    <property type="entry name" value="AAA+_ATPase"/>
</dbReference>
<accession>A0ABN2SZT6</accession>
<dbReference type="InterPro" id="IPR017871">
    <property type="entry name" value="ABC_transporter-like_CS"/>
</dbReference>
<dbReference type="Pfam" id="PF00005">
    <property type="entry name" value="ABC_tran"/>
    <property type="match status" value="1"/>
</dbReference>
<dbReference type="SMART" id="SM00382">
    <property type="entry name" value="AAA"/>
    <property type="match status" value="1"/>
</dbReference>
<organism evidence="7 8">
    <name type="scientific">Nocardiopsis rhodophaea</name>
    <dbReference type="NCBI Taxonomy" id="280238"/>
    <lineage>
        <taxon>Bacteria</taxon>
        <taxon>Bacillati</taxon>
        <taxon>Actinomycetota</taxon>
        <taxon>Actinomycetes</taxon>
        <taxon>Streptosporangiales</taxon>
        <taxon>Nocardiopsidaceae</taxon>
        <taxon>Nocardiopsis</taxon>
    </lineage>
</organism>
<feature type="domain" description="ABC transporter" evidence="6">
    <location>
        <begin position="6"/>
        <end position="229"/>
    </location>
</feature>
<evidence type="ECO:0000256" key="2">
    <source>
        <dbReference type="ARBA" id="ARBA00022448"/>
    </source>
</evidence>
<evidence type="ECO:0000313" key="7">
    <source>
        <dbReference type="EMBL" id="GAA1995264.1"/>
    </source>
</evidence>
<keyword evidence="3" id="KW-0547">Nucleotide-binding</keyword>
<dbReference type="InterPro" id="IPR003439">
    <property type="entry name" value="ABC_transporter-like_ATP-bd"/>
</dbReference>
<dbReference type="InterPro" id="IPR027417">
    <property type="entry name" value="P-loop_NTPase"/>
</dbReference>
<evidence type="ECO:0000256" key="5">
    <source>
        <dbReference type="ARBA" id="ARBA00023251"/>
    </source>
</evidence>
<proteinExistence type="predicted"/>
<keyword evidence="5" id="KW-0046">Antibiotic resistance</keyword>
<gene>
    <name evidence="7" type="ORF">GCM10009799_21940</name>
</gene>
<dbReference type="EMBL" id="BAAAPC010000008">
    <property type="protein sequence ID" value="GAA1995264.1"/>
    <property type="molecule type" value="Genomic_DNA"/>
</dbReference>
<dbReference type="GO" id="GO:0005524">
    <property type="term" value="F:ATP binding"/>
    <property type="evidence" value="ECO:0007669"/>
    <property type="project" value="UniProtKB-KW"/>
</dbReference>
<evidence type="ECO:0000256" key="4">
    <source>
        <dbReference type="ARBA" id="ARBA00022840"/>
    </source>
</evidence>
<reference evidence="7 8" key="1">
    <citation type="journal article" date="2019" name="Int. J. Syst. Evol. Microbiol.">
        <title>The Global Catalogue of Microorganisms (GCM) 10K type strain sequencing project: providing services to taxonomists for standard genome sequencing and annotation.</title>
        <authorList>
            <consortium name="The Broad Institute Genomics Platform"/>
            <consortium name="The Broad Institute Genome Sequencing Center for Infectious Disease"/>
            <person name="Wu L."/>
            <person name="Ma J."/>
        </authorList>
    </citation>
    <scope>NUCLEOTIDE SEQUENCE [LARGE SCALE GENOMIC DNA]</scope>
    <source>
        <strain evidence="7 8">JCM 15313</strain>
    </source>
</reference>
<comment type="caution">
    <text evidence="7">The sequence shown here is derived from an EMBL/GenBank/DDBJ whole genome shotgun (WGS) entry which is preliminary data.</text>
</comment>
<dbReference type="PROSITE" id="PS50893">
    <property type="entry name" value="ABC_TRANSPORTER_2"/>
    <property type="match status" value="1"/>
</dbReference>
<dbReference type="RefSeq" id="WP_344161865.1">
    <property type="nucleotide sequence ID" value="NZ_BAAAPC010000008.1"/>
</dbReference>
<dbReference type="PANTHER" id="PTHR42711">
    <property type="entry name" value="ABC TRANSPORTER ATP-BINDING PROTEIN"/>
    <property type="match status" value="1"/>
</dbReference>
<evidence type="ECO:0000313" key="8">
    <source>
        <dbReference type="Proteomes" id="UP001501585"/>
    </source>
</evidence>